<feature type="transmembrane region" description="Helical" evidence="1">
    <location>
        <begin position="134"/>
        <end position="155"/>
    </location>
</feature>
<feature type="transmembrane region" description="Helical" evidence="1">
    <location>
        <begin position="214"/>
        <end position="230"/>
    </location>
</feature>
<keyword evidence="1" id="KW-1133">Transmembrane helix</keyword>
<proteinExistence type="predicted"/>
<dbReference type="PANTHER" id="PTHR37422">
    <property type="entry name" value="TEICHURONIC ACID BIOSYNTHESIS PROTEIN TUAE"/>
    <property type="match status" value="1"/>
</dbReference>
<feature type="transmembrane region" description="Helical" evidence="1">
    <location>
        <begin position="29"/>
        <end position="47"/>
    </location>
</feature>
<feature type="transmembrane region" description="Helical" evidence="1">
    <location>
        <begin position="259"/>
        <end position="282"/>
    </location>
</feature>
<sequence length="467" mass="49850">MNPVIIAFGAVAAAPVARALYRRPQRGLLLLALFAPLHGLLAIIPSGQSLAGWKEGLILLTLLSTFVSPNRHRVVHPSMPWWPAALAWVVLGSASALILSGIGGVGSIKITYFYALIPVILWRAPFTRSDRDHLVTILMGMGILTSVIGLLQQLVGPEYLVELGYSYTEQIRITGSLLRSFSTFTGPFAFALFVSLSLIVGISVSLADPKRLRNIIFLASTPIMIAGMGVSIVRASYIAFAVGLFCLAIYRYRSLLVVFAGVAVAVPVALLLAPSSIVAPLFSSYSLSERGNGWSSTISSLYVHPLGQGLGATGSAAAKAAETAHPMLDTLTIKAATTLGLIPYQPDNYYMKVAVELGPIGVWIFLLLLVSATVTALRSSRVLRGQDSAFALGVSASVIAAACASVFATYFEIFPLDLYFWLLIGTVGCALSQHHSDEHTMSVRRSPSEQWPCAPAEAAYKPTLVKS</sequence>
<dbReference type="PANTHER" id="PTHR37422:SF13">
    <property type="entry name" value="LIPOPOLYSACCHARIDE BIOSYNTHESIS PROTEIN PA4999-RELATED"/>
    <property type="match status" value="1"/>
</dbReference>
<dbReference type="EMBL" id="VNIQ01000002">
    <property type="protein sequence ID" value="TYQ06041.1"/>
    <property type="molecule type" value="Genomic_DNA"/>
</dbReference>
<organism evidence="2">
    <name type="scientific">Nocardia globerula</name>
    <dbReference type="NCBI Taxonomy" id="1818"/>
    <lineage>
        <taxon>Bacteria</taxon>
        <taxon>Bacillati</taxon>
        <taxon>Actinomycetota</taxon>
        <taxon>Actinomycetes</taxon>
        <taxon>Mycobacteriales</taxon>
        <taxon>Nocardiaceae</taxon>
        <taxon>Nocardia</taxon>
    </lineage>
</organism>
<reference evidence="2" key="1">
    <citation type="submission" date="2019-07" db="EMBL/GenBank/DDBJ databases">
        <title>Genomic Encyclopedia of Type Strains, Phase IV (KMG-IV): sequencing the most valuable type-strain genomes for metagenomic binning, comparative biology and taxonomic classification.</title>
        <authorList>
            <person name="Goeker M."/>
        </authorList>
    </citation>
    <scope>NUCLEOTIDE SEQUENCE</scope>
    <source>
        <strain evidence="2">DSM 44596</strain>
    </source>
</reference>
<dbReference type="InterPro" id="IPR051533">
    <property type="entry name" value="WaaL-like"/>
</dbReference>
<feature type="transmembrane region" description="Helical" evidence="1">
    <location>
        <begin position="188"/>
        <end position="207"/>
    </location>
</feature>
<name>A0A652YSF5_NOCGL</name>
<evidence type="ECO:0000256" key="1">
    <source>
        <dbReference type="SAM" id="Phobius"/>
    </source>
</evidence>
<comment type="caution">
    <text evidence="2">The sequence shown here is derived from an EMBL/GenBank/DDBJ whole genome shotgun (WGS) entry which is preliminary data.</text>
</comment>
<gene>
    <name evidence="2" type="ORF">FNL38_102171</name>
</gene>
<feature type="transmembrane region" description="Helical" evidence="1">
    <location>
        <begin position="360"/>
        <end position="377"/>
    </location>
</feature>
<keyword evidence="1" id="KW-0812">Transmembrane</keyword>
<keyword evidence="1" id="KW-0472">Membrane</keyword>
<feature type="transmembrane region" description="Helical" evidence="1">
    <location>
        <begin position="389"/>
        <end position="412"/>
    </location>
</feature>
<feature type="transmembrane region" description="Helical" evidence="1">
    <location>
        <begin position="236"/>
        <end position="252"/>
    </location>
</feature>
<evidence type="ECO:0000313" key="2">
    <source>
        <dbReference type="EMBL" id="TYQ06041.1"/>
    </source>
</evidence>
<feature type="transmembrane region" description="Helical" evidence="1">
    <location>
        <begin position="81"/>
        <end position="99"/>
    </location>
</feature>
<evidence type="ECO:0008006" key="3">
    <source>
        <dbReference type="Google" id="ProtNLM"/>
    </source>
</evidence>
<dbReference type="AlphaFoldDB" id="A0A652YSF5"/>
<accession>A0A652YSF5</accession>
<protein>
    <recommendedName>
        <fullName evidence="3">O-antigen ligase-like membrane protein</fullName>
    </recommendedName>
</protein>